<evidence type="ECO:0000313" key="14">
    <source>
        <dbReference type="Proteomes" id="UP000294678"/>
    </source>
</evidence>
<evidence type="ECO:0000256" key="9">
    <source>
        <dbReference type="ARBA" id="ARBA00048816"/>
    </source>
</evidence>
<dbReference type="GO" id="GO:0006207">
    <property type="term" value="P:'de novo' pyrimidine nucleobase biosynthetic process"/>
    <property type="evidence" value="ECO:0007669"/>
    <property type="project" value="InterPro"/>
</dbReference>
<dbReference type="CDD" id="cd01744">
    <property type="entry name" value="GATase1_CPSase"/>
    <property type="match status" value="1"/>
</dbReference>
<dbReference type="InterPro" id="IPR035686">
    <property type="entry name" value="CPSase_GATase1"/>
</dbReference>
<dbReference type="GO" id="GO:0004088">
    <property type="term" value="F:carbamoyl-phosphate synthase (glutamine-hydrolyzing) activity"/>
    <property type="evidence" value="ECO:0007669"/>
    <property type="project" value="UniProtKB-UniRule"/>
</dbReference>
<dbReference type="FunFam" id="3.50.30.20:FF:000001">
    <property type="entry name" value="Carbamoyl-phosphate synthase small chain"/>
    <property type="match status" value="1"/>
</dbReference>
<dbReference type="GO" id="GO:0044205">
    <property type="term" value="P:'de novo' UMP biosynthetic process"/>
    <property type="evidence" value="ECO:0007669"/>
    <property type="project" value="UniProtKB-UniRule"/>
</dbReference>
<dbReference type="RefSeq" id="WP_243832400.1">
    <property type="nucleotide sequence ID" value="NZ_SOBG01000004.1"/>
</dbReference>
<keyword evidence="14" id="KW-1185">Reference proteome</keyword>
<feature type="binding site" evidence="11">
    <location>
        <position position="292"/>
    </location>
    <ligand>
        <name>L-glutamine</name>
        <dbReference type="ChEBI" id="CHEBI:58359"/>
    </ligand>
</feature>
<keyword evidence="11" id="KW-0028">Amino-acid biosynthesis</keyword>
<evidence type="ECO:0000313" key="13">
    <source>
        <dbReference type="EMBL" id="TDT70631.1"/>
    </source>
</evidence>
<dbReference type="InterPro" id="IPR050472">
    <property type="entry name" value="Anth_synth/Amidotransfase"/>
</dbReference>
<dbReference type="PRINTS" id="PR00099">
    <property type="entry name" value="CPSGATASE"/>
</dbReference>
<dbReference type="PRINTS" id="PR00096">
    <property type="entry name" value="GATASE"/>
</dbReference>
<feature type="binding site" evidence="11">
    <location>
        <position position="222"/>
    </location>
    <ligand>
        <name>L-glutamine</name>
        <dbReference type="ChEBI" id="CHEBI:58359"/>
    </ligand>
</feature>
<dbReference type="Pfam" id="PF00988">
    <property type="entry name" value="CPSase_sm_chain"/>
    <property type="match status" value="1"/>
</dbReference>
<dbReference type="EC" id="6.3.5.5" evidence="11"/>
<feature type="binding site" evidence="11">
    <location>
        <position position="289"/>
    </location>
    <ligand>
        <name>L-glutamine</name>
        <dbReference type="ChEBI" id="CHEBI:58359"/>
    </ligand>
</feature>
<comment type="catalytic activity">
    <reaction evidence="10 11">
        <text>L-glutamine + H2O = L-glutamate + NH4(+)</text>
        <dbReference type="Rhea" id="RHEA:15889"/>
        <dbReference type="ChEBI" id="CHEBI:15377"/>
        <dbReference type="ChEBI" id="CHEBI:28938"/>
        <dbReference type="ChEBI" id="CHEBI:29985"/>
        <dbReference type="ChEBI" id="CHEBI:58359"/>
    </reaction>
</comment>
<dbReference type="Gene3D" id="3.50.30.20">
    <property type="entry name" value="Carbamoyl-phosphate synthase small subunit, N-terminal domain"/>
    <property type="match status" value="1"/>
</dbReference>
<dbReference type="SUPFAM" id="SSF52021">
    <property type="entry name" value="Carbamoyl phosphate synthetase, small subunit N-terminal domain"/>
    <property type="match status" value="1"/>
</dbReference>
<comment type="pathway">
    <text evidence="1 11">Pyrimidine metabolism; UMP biosynthesis via de novo pathway; (S)-dihydroorotate from bicarbonate: step 1/3.</text>
</comment>
<dbReference type="NCBIfam" id="NF009475">
    <property type="entry name" value="PRK12838.1"/>
    <property type="match status" value="1"/>
</dbReference>
<accession>A0AA46DYU6</accession>
<comment type="function">
    <text evidence="11">Small subunit of the glutamine-dependent carbamoyl phosphate synthetase (CPSase). CPSase catalyzes the formation of carbamoyl phosphate from the ammonia moiety of glutamine, carbonate, and phosphate donated by ATP, constituting the first step of 2 biosynthetic pathways, one leading to arginine and/or urea and the other to pyrimidine nucleotides. The small subunit (glutamine amidotransferase) binds and cleaves glutamine to supply the large subunit with the substrate ammonia.</text>
</comment>
<proteinExistence type="inferred from homology"/>
<dbReference type="SUPFAM" id="SSF52317">
    <property type="entry name" value="Class I glutamine amidotransferase-like"/>
    <property type="match status" value="1"/>
</dbReference>
<feature type="active site" description="Nucleophile" evidence="11">
    <location>
        <position position="247"/>
    </location>
</feature>
<feature type="binding site" evidence="11">
    <location>
        <position position="46"/>
    </location>
    <ligand>
        <name>L-glutamine</name>
        <dbReference type="ChEBI" id="CHEBI:58359"/>
    </ligand>
</feature>
<dbReference type="Pfam" id="PF00117">
    <property type="entry name" value="GATase"/>
    <property type="match status" value="1"/>
</dbReference>
<dbReference type="GO" id="GO:0005524">
    <property type="term" value="F:ATP binding"/>
    <property type="evidence" value="ECO:0007669"/>
    <property type="project" value="UniProtKB-UniRule"/>
</dbReference>
<dbReference type="EMBL" id="SOBG01000004">
    <property type="protein sequence ID" value="TDT70631.1"/>
    <property type="molecule type" value="Genomic_DNA"/>
</dbReference>
<dbReference type="InterPro" id="IPR002474">
    <property type="entry name" value="CarbamoylP_synth_ssu_N"/>
</dbReference>
<feature type="binding site" evidence="11">
    <location>
        <position position="220"/>
    </location>
    <ligand>
        <name>L-glutamine</name>
        <dbReference type="ChEBI" id="CHEBI:58359"/>
    </ligand>
</feature>
<dbReference type="PANTHER" id="PTHR43418:SF7">
    <property type="entry name" value="CARBAMOYL-PHOSPHATE SYNTHASE SMALL CHAIN"/>
    <property type="match status" value="1"/>
</dbReference>
<evidence type="ECO:0000256" key="2">
    <source>
        <dbReference type="ARBA" id="ARBA00005077"/>
    </source>
</evidence>
<evidence type="ECO:0000256" key="10">
    <source>
        <dbReference type="ARBA" id="ARBA00049285"/>
    </source>
</evidence>
<evidence type="ECO:0000256" key="3">
    <source>
        <dbReference type="ARBA" id="ARBA00007800"/>
    </source>
</evidence>
<keyword evidence="6 11" id="KW-0067">ATP-binding</keyword>
<comment type="catalytic activity">
    <reaction evidence="9 11">
        <text>hydrogencarbonate + L-glutamine + 2 ATP + H2O = carbamoyl phosphate + L-glutamate + 2 ADP + phosphate + 2 H(+)</text>
        <dbReference type="Rhea" id="RHEA:18633"/>
        <dbReference type="ChEBI" id="CHEBI:15377"/>
        <dbReference type="ChEBI" id="CHEBI:15378"/>
        <dbReference type="ChEBI" id="CHEBI:17544"/>
        <dbReference type="ChEBI" id="CHEBI:29985"/>
        <dbReference type="ChEBI" id="CHEBI:30616"/>
        <dbReference type="ChEBI" id="CHEBI:43474"/>
        <dbReference type="ChEBI" id="CHEBI:58228"/>
        <dbReference type="ChEBI" id="CHEBI:58359"/>
        <dbReference type="ChEBI" id="CHEBI:456216"/>
        <dbReference type="EC" id="6.3.5.5"/>
    </reaction>
</comment>
<comment type="similarity">
    <text evidence="3 11">Belongs to the CarA family.</text>
</comment>
<dbReference type="InterPro" id="IPR006274">
    <property type="entry name" value="CarbamoylP_synth_ssu"/>
</dbReference>
<dbReference type="GO" id="GO:0006541">
    <property type="term" value="P:glutamine metabolic process"/>
    <property type="evidence" value="ECO:0007669"/>
    <property type="project" value="InterPro"/>
</dbReference>
<evidence type="ECO:0000256" key="11">
    <source>
        <dbReference type="HAMAP-Rule" id="MF_01209"/>
    </source>
</evidence>
<dbReference type="PROSITE" id="PS51273">
    <property type="entry name" value="GATASE_TYPE_1"/>
    <property type="match status" value="1"/>
</dbReference>
<gene>
    <name evidence="11" type="primary">carA</name>
    <name evidence="13" type="ORF">EV215_1184</name>
</gene>
<dbReference type="PANTHER" id="PTHR43418">
    <property type="entry name" value="MULTIFUNCTIONAL TRYPTOPHAN BIOSYNTHESIS PROTEIN-RELATED"/>
    <property type="match status" value="1"/>
</dbReference>
<keyword evidence="11" id="KW-0055">Arginine biosynthesis</keyword>
<organism evidence="13 14">
    <name type="scientific">Hypnocyclicus thermotrophus</name>
    <dbReference type="NCBI Taxonomy" id="1627895"/>
    <lineage>
        <taxon>Bacteria</taxon>
        <taxon>Fusobacteriati</taxon>
        <taxon>Fusobacteriota</taxon>
        <taxon>Fusobacteriia</taxon>
        <taxon>Fusobacteriales</taxon>
        <taxon>Fusobacteriaceae</taxon>
        <taxon>Hypnocyclicus</taxon>
    </lineage>
</organism>
<dbReference type="PRINTS" id="PR00097">
    <property type="entry name" value="ANTSNTHASEII"/>
</dbReference>
<sequence>MKKGYLYLSDGSYYEGNLYGEENIKYGELVFNTSMTGYQEILTDPSYAKQIVILTYPFIGNYGTNDMYNESQDVYASGLIVKNLEKTPSNFMNKDSLEEFAKQKNLTILGNIDTRSLTIKIRDIGVMNSIISPKKLDEKELKELFSKPLNIESSMTEVGVKEIIEIKGNKETIGVLDLGLKNNILDNLKKRDINIKIFPYGTKAEEILAHKVDGLLVSNGPGDPKYAIKAIACIKNLFDKLPIFGICMGNQIISLAAGADTYKMKFGHRGGNHGVIDYKKNRSFITSQNHGYAVDEKSLENTGFEVAFRNLNDDTVEGIRHKDYPIFSVQFHPEACPGPHDTEYLFDEFLTLVRGE</sequence>
<evidence type="ECO:0000256" key="7">
    <source>
        <dbReference type="ARBA" id="ARBA00022962"/>
    </source>
</evidence>
<dbReference type="AlphaFoldDB" id="A0AA46DYU6"/>
<evidence type="ECO:0000256" key="8">
    <source>
        <dbReference type="ARBA" id="ARBA00022975"/>
    </source>
</evidence>
<reference evidence="13 14" key="1">
    <citation type="submission" date="2019-03" db="EMBL/GenBank/DDBJ databases">
        <title>Genomic Encyclopedia of Type Strains, Phase IV (KMG-IV): sequencing the most valuable type-strain genomes for metagenomic binning, comparative biology and taxonomic classification.</title>
        <authorList>
            <person name="Goeker M."/>
        </authorList>
    </citation>
    <scope>NUCLEOTIDE SEQUENCE [LARGE SCALE GENOMIC DNA]</scope>
    <source>
        <strain evidence="13 14">DSM 100055</strain>
    </source>
</reference>
<dbReference type="SMART" id="SM01097">
    <property type="entry name" value="CPSase_sm_chain"/>
    <property type="match status" value="1"/>
</dbReference>
<feature type="binding site" evidence="11">
    <location>
        <position position="291"/>
    </location>
    <ligand>
        <name>L-glutamine</name>
        <dbReference type="ChEBI" id="CHEBI:58359"/>
    </ligand>
</feature>
<feature type="domain" description="Carbamoyl-phosphate synthase small subunit N-terminal" evidence="12">
    <location>
        <begin position="2"/>
        <end position="132"/>
    </location>
</feature>
<dbReference type="HAMAP" id="MF_01209">
    <property type="entry name" value="CPSase_S_chain"/>
    <property type="match status" value="1"/>
</dbReference>
<keyword evidence="4 11" id="KW-0436">Ligase</keyword>
<dbReference type="InterPro" id="IPR029062">
    <property type="entry name" value="Class_I_gatase-like"/>
</dbReference>
<dbReference type="Gene3D" id="3.40.50.880">
    <property type="match status" value="1"/>
</dbReference>
<dbReference type="NCBIfam" id="TIGR01368">
    <property type="entry name" value="CPSaseIIsmall"/>
    <property type="match status" value="1"/>
</dbReference>
<keyword evidence="7 11" id="KW-0315">Glutamine amidotransferase</keyword>
<evidence type="ECO:0000256" key="6">
    <source>
        <dbReference type="ARBA" id="ARBA00022840"/>
    </source>
</evidence>
<comment type="subunit">
    <text evidence="11">Composed of two chains; the small (or glutamine) chain promotes the hydrolysis of glutamine to ammonia, which is used by the large (or ammonia) chain to synthesize carbamoyl phosphate. Tetramer of heterodimers (alpha,beta)4.</text>
</comment>
<comment type="caution">
    <text evidence="13">The sequence shown here is derived from an EMBL/GenBank/DDBJ whole genome shotgun (WGS) entry which is preliminary data.</text>
</comment>
<dbReference type="InterPro" id="IPR017926">
    <property type="entry name" value="GATASE"/>
</dbReference>
<feature type="active site" evidence="11">
    <location>
        <position position="334"/>
    </location>
</feature>
<dbReference type="GO" id="GO:0006526">
    <property type="term" value="P:L-arginine biosynthetic process"/>
    <property type="evidence" value="ECO:0007669"/>
    <property type="project" value="UniProtKB-UniRule"/>
</dbReference>
<evidence type="ECO:0000256" key="1">
    <source>
        <dbReference type="ARBA" id="ARBA00004812"/>
    </source>
</evidence>
<name>A0AA46DYU6_9FUSO</name>
<dbReference type="InterPro" id="IPR036480">
    <property type="entry name" value="CarbP_synth_ssu_N_sf"/>
</dbReference>
<comment type="pathway">
    <text evidence="2 11">Amino-acid biosynthesis; L-arginine biosynthesis; carbamoyl phosphate from bicarbonate: step 1/1.</text>
</comment>
<evidence type="ECO:0000256" key="5">
    <source>
        <dbReference type="ARBA" id="ARBA00022741"/>
    </source>
</evidence>
<keyword evidence="8 11" id="KW-0665">Pyrimidine biosynthesis</keyword>
<evidence type="ECO:0000256" key="4">
    <source>
        <dbReference type="ARBA" id="ARBA00022598"/>
    </source>
</evidence>
<protein>
    <recommendedName>
        <fullName evidence="11">Carbamoyl phosphate synthase small chain</fullName>
        <ecNumber evidence="11">6.3.5.5</ecNumber>
    </recommendedName>
    <alternativeName>
        <fullName evidence="11">Carbamoyl phosphate synthetase glutamine chain</fullName>
    </alternativeName>
</protein>
<evidence type="ECO:0000259" key="12">
    <source>
        <dbReference type="SMART" id="SM01097"/>
    </source>
</evidence>
<feature type="region of interest" description="CPSase" evidence="11">
    <location>
        <begin position="1"/>
        <end position="172"/>
    </location>
</feature>
<keyword evidence="5 11" id="KW-0547">Nucleotide-binding</keyword>
<feature type="binding site" evidence="11">
    <location>
        <position position="251"/>
    </location>
    <ligand>
        <name>L-glutamine</name>
        <dbReference type="ChEBI" id="CHEBI:58359"/>
    </ligand>
</feature>
<feature type="active site" evidence="11">
    <location>
        <position position="332"/>
    </location>
</feature>
<dbReference type="Proteomes" id="UP000294678">
    <property type="component" value="Unassembled WGS sequence"/>
</dbReference>
<feature type="binding site" evidence="11">
    <location>
        <position position="248"/>
    </location>
    <ligand>
        <name>L-glutamine</name>
        <dbReference type="ChEBI" id="CHEBI:58359"/>
    </ligand>
</feature>